<keyword evidence="2" id="KW-1185">Reference proteome</keyword>
<dbReference type="AlphaFoldDB" id="A0A2J7R5Z9"/>
<reference evidence="1 2" key="1">
    <citation type="submission" date="2017-12" db="EMBL/GenBank/DDBJ databases">
        <title>Hemimetabolous genomes reveal molecular basis of termite eusociality.</title>
        <authorList>
            <person name="Harrison M.C."/>
            <person name="Jongepier E."/>
            <person name="Robertson H.M."/>
            <person name="Arning N."/>
            <person name="Bitard-Feildel T."/>
            <person name="Chao H."/>
            <person name="Childers C.P."/>
            <person name="Dinh H."/>
            <person name="Doddapaneni H."/>
            <person name="Dugan S."/>
            <person name="Gowin J."/>
            <person name="Greiner C."/>
            <person name="Han Y."/>
            <person name="Hu H."/>
            <person name="Hughes D.S.T."/>
            <person name="Huylmans A.-K."/>
            <person name="Kemena C."/>
            <person name="Kremer L.P.M."/>
            <person name="Lee S.L."/>
            <person name="Lopez-Ezquerra A."/>
            <person name="Mallet L."/>
            <person name="Monroy-Kuhn J.M."/>
            <person name="Moser A."/>
            <person name="Murali S.C."/>
            <person name="Muzny D.M."/>
            <person name="Otani S."/>
            <person name="Piulachs M.-D."/>
            <person name="Poelchau M."/>
            <person name="Qu J."/>
            <person name="Schaub F."/>
            <person name="Wada-Katsumata A."/>
            <person name="Worley K.C."/>
            <person name="Xie Q."/>
            <person name="Ylla G."/>
            <person name="Poulsen M."/>
            <person name="Gibbs R.A."/>
            <person name="Schal C."/>
            <person name="Richards S."/>
            <person name="Belles X."/>
            <person name="Korb J."/>
            <person name="Bornberg-Bauer E."/>
        </authorList>
    </citation>
    <scope>NUCLEOTIDE SEQUENCE [LARGE SCALE GENOMIC DNA]</scope>
    <source>
        <tissue evidence="1">Whole body</tissue>
    </source>
</reference>
<proteinExistence type="predicted"/>
<dbReference type="EMBL" id="NEVH01006986">
    <property type="protein sequence ID" value="PNF36252.1"/>
    <property type="molecule type" value="Genomic_DNA"/>
</dbReference>
<comment type="caution">
    <text evidence="1">The sequence shown here is derived from an EMBL/GenBank/DDBJ whole genome shotgun (WGS) entry which is preliminary data.</text>
</comment>
<dbReference type="InParanoid" id="A0A2J7R5Z9"/>
<protein>
    <submittedName>
        <fullName evidence="1">Uncharacterized protein</fullName>
    </submittedName>
</protein>
<dbReference type="Proteomes" id="UP000235965">
    <property type="component" value="Unassembled WGS sequence"/>
</dbReference>
<evidence type="ECO:0000313" key="2">
    <source>
        <dbReference type="Proteomes" id="UP000235965"/>
    </source>
</evidence>
<evidence type="ECO:0000313" key="1">
    <source>
        <dbReference type="EMBL" id="PNF36252.1"/>
    </source>
</evidence>
<gene>
    <name evidence="1" type="ORF">B7P43_G08467</name>
</gene>
<name>A0A2J7R5Z9_9NEOP</name>
<sequence>MIKNCDPISGQEIAHDLRFVGWGIVVEERPGTFLSIFRSNSKNSHPQTIEDSEIIIKIHCLTFWQKFLVNDSLEMKKIVSSVFTRLFCMRTFFRFGFSGLNHAALCRFMRGSY</sequence>
<organism evidence="1 2">
    <name type="scientific">Cryptotermes secundus</name>
    <dbReference type="NCBI Taxonomy" id="105785"/>
    <lineage>
        <taxon>Eukaryota</taxon>
        <taxon>Metazoa</taxon>
        <taxon>Ecdysozoa</taxon>
        <taxon>Arthropoda</taxon>
        <taxon>Hexapoda</taxon>
        <taxon>Insecta</taxon>
        <taxon>Pterygota</taxon>
        <taxon>Neoptera</taxon>
        <taxon>Polyneoptera</taxon>
        <taxon>Dictyoptera</taxon>
        <taxon>Blattodea</taxon>
        <taxon>Blattoidea</taxon>
        <taxon>Termitoidae</taxon>
        <taxon>Kalotermitidae</taxon>
        <taxon>Cryptotermitinae</taxon>
        <taxon>Cryptotermes</taxon>
    </lineage>
</organism>
<accession>A0A2J7R5Z9</accession>